<reference evidence="2 3" key="1">
    <citation type="submission" date="2024-08" db="EMBL/GenBank/DDBJ databases">
        <title>Insights into the chromosomal genome structure of Flemingia macrophylla.</title>
        <authorList>
            <person name="Ding Y."/>
            <person name="Zhao Y."/>
            <person name="Bi W."/>
            <person name="Wu M."/>
            <person name="Zhao G."/>
            <person name="Gong Y."/>
            <person name="Li W."/>
            <person name="Zhang P."/>
        </authorList>
    </citation>
    <scope>NUCLEOTIDE SEQUENCE [LARGE SCALE GENOMIC DNA]</scope>
    <source>
        <strain evidence="2">DYQJB</strain>
        <tissue evidence="2">Leaf</tissue>
    </source>
</reference>
<keyword evidence="1" id="KW-0732">Signal</keyword>
<name>A0ABD1MY13_9FABA</name>
<keyword evidence="3" id="KW-1185">Reference proteome</keyword>
<sequence length="80" mass="9211">MLFIAFHFLSFSFSRPFSFFVLLSLSISHPLLQPPRVMLPRSVVYVPVVVEYEAVERKRSQRGSSKRGGHTLLRTAFVIE</sequence>
<evidence type="ECO:0000256" key="1">
    <source>
        <dbReference type="SAM" id="SignalP"/>
    </source>
</evidence>
<comment type="caution">
    <text evidence="2">The sequence shown here is derived from an EMBL/GenBank/DDBJ whole genome shotgun (WGS) entry which is preliminary data.</text>
</comment>
<accession>A0ABD1MY13</accession>
<dbReference type="Proteomes" id="UP001603857">
    <property type="component" value="Unassembled WGS sequence"/>
</dbReference>
<evidence type="ECO:0000313" key="2">
    <source>
        <dbReference type="EMBL" id="KAL2340293.1"/>
    </source>
</evidence>
<protein>
    <recommendedName>
        <fullName evidence="4">Secreted protein</fullName>
    </recommendedName>
</protein>
<gene>
    <name evidence="2" type="ORF">Fmac_008233</name>
</gene>
<dbReference type="AlphaFoldDB" id="A0ABD1MY13"/>
<dbReference type="EMBL" id="JBGMDY010000003">
    <property type="protein sequence ID" value="KAL2340293.1"/>
    <property type="molecule type" value="Genomic_DNA"/>
</dbReference>
<organism evidence="2 3">
    <name type="scientific">Flemingia macrophylla</name>
    <dbReference type="NCBI Taxonomy" id="520843"/>
    <lineage>
        <taxon>Eukaryota</taxon>
        <taxon>Viridiplantae</taxon>
        <taxon>Streptophyta</taxon>
        <taxon>Embryophyta</taxon>
        <taxon>Tracheophyta</taxon>
        <taxon>Spermatophyta</taxon>
        <taxon>Magnoliopsida</taxon>
        <taxon>eudicotyledons</taxon>
        <taxon>Gunneridae</taxon>
        <taxon>Pentapetalae</taxon>
        <taxon>rosids</taxon>
        <taxon>fabids</taxon>
        <taxon>Fabales</taxon>
        <taxon>Fabaceae</taxon>
        <taxon>Papilionoideae</taxon>
        <taxon>50 kb inversion clade</taxon>
        <taxon>NPAAA clade</taxon>
        <taxon>indigoferoid/millettioid clade</taxon>
        <taxon>Phaseoleae</taxon>
        <taxon>Flemingia</taxon>
    </lineage>
</organism>
<evidence type="ECO:0000313" key="3">
    <source>
        <dbReference type="Proteomes" id="UP001603857"/>
    </source>
</evidence>
<feature type="signal peptide" evidence="1">
    <location>
        <begin position="1"/>
        <end position="16"/>
    </location>
</feature>
<evidence type="ECO:0008006" key="4">
    <source>
        <dbReference type="Google" id="ProtNLM"/>
    </source>
</evidence>
<feature type="chain" id="PRO_5044784575" description="Secreted protein" evidence="1">
    <location>
        <begin position="17"/>
        <end position="80"/>
    </location>
</feature>
<proteinExistence type="predicted"/>